<feature type="compositionally biased region" description="Polar residues" evidence="1">
    <location>
        <begin position="114"/>
        <end position="126"/>
    </location>
</feature>
<feature type="region of interest" description="Disordered" evidence="1">
    <location>
        <begin position="113"/>
        <end position="149"/>
    </location>
</feature>
<feature type="region of interest" description="Disordered" evidence="1">
    <location>
        <begin position="1"/>
        <end position="85"/>
    </location>
</feature>
<gene>
    <name evidence="2" type="ORF">BCR39DRAFT_598740</name>
</gene>
<dbReference type="OrthoDB" id="2565076at2759"/>
<feature type="compositionally biased region" description="Low complexity" evidence="1">
    <location>
        <begin position="189"/>
        <end position="201"/>
    </location>
</feature>
<feature type="compositionally biased region" description="Low complexity" evidence="1">
    <location>
        <begin position="22"/>
        <end position="32"/>
    </location>
</feature>
<evidence type="ECO:0000256" key="1">
    <source>
        <dbReference type="SAM" id="MobiDB-lite"/>
    </source>
</evidence>
<proteinExistence type="predicted"/>
<evidence type="ECO:0000313" key="2">
    <source>
        <dbReference type="EMBL" id="ORY29304.1"/>
    </source>
</evidence>
<keyword evidence="3" id="KW-1185">Reference proteome</keyword>
<dbReference type="AlphaFoldDB" id="A0A1Y2B3J6"/>
<dbReference type="InParanoid" id="A0A1Y2B3J6"/>
<feature type="compositionally biased region" description="Acidic residues" evidence="1">
    <location>
        <begin position="61"/>
        <end position="73"/>
    </location>
</feature>
<feature type="compositionally biased region" description="Pro residues" evidence="1">
    <location>
        <begin position="221"/>
        <end position="232"/>
    </location>
</feature>
<evidence type="ECO:0000313" key="3">
    <source>
        <dbReference type="Proteomes" id="UP000193986"/>
    </source>
</evidence>
<reference evidence="2 3" key="1">
    <citation type="submission" date="2016-07" db="EMBL/GenBank/DDBJ databases">
        <title>Pervasive Adenine N6-methylation of Active Genes in Fungi.</title>
        <authorList>
            <consortium name="DOE Joint Genome Institute"/>
            <person name="Mondo S.J."/>
            <person name="Dannebaum R.O."/>
            <person name="Kuo R.C."/>
            <person name="Labutti K."/>
            <person name="Haridas S."/>
            <person name="Kuo A."/>
            <person name="Salamov A."/>
            <person name="Ahrendt S.R."/>
            <person name="Lipzen A."/>
            <person name="Sullivan W."/>
            <person name="Andreopoulos W.B."/>
            <person name="Clum A."/>
            <person name="Lindquist E."/>
            <person name="Daum C."/>
            <person name="Ramamoorthy G.K."/>
            <person name="Gryganskyi A."/>
            <person name="Culley D."/>
            <person name="Magnuson J.K."/>
            <person name="James T.Y."/>
            <person name="O'Malley M.A."/>
            <person name="Stajich J.E."/>
            <person name="Spatafora J.W."/>
            <person name="Visel A."/>
            <person name="Grigoriev I.V."/>
        </authorList>
    </citation>
    <scope>NUCLEOTIDE SEQUENCE [LARGE SCALE GENOMIC DNA]</scope>
    <source>
        <strain evidence="2 3">68-887.2</strain>
    </source>
</reference>
<feature type="region of interest" description="Disordered" evidence="1">
    <location>
        <begin position="378"/>
        <end position="448"/>
    </location>
</feature>
<sequence length="448" mass="45816">MSLGLAPHTPSRRNAPPPSPNRSPRSSTSSIPSAPPLTPLFELDGPPDDSALTSSGSSMSDQDESNADDEDEDHTPPGGVSGVKSVTASLAAFSFHPTSALPTSEGQGHAEIDQNFSFGTCPSTGAGTPIAERGPFEYPALSSPSTSPRASVYALGETYRRGSIVANSTSHHSSSFSEHRRPSHPSPPATRRSSTCSTITTLPTGGRRPSILHSATTGLGPAPPPLPLPPASTPDSPINLNNGLGGVGVSVSRRPSLAFPQKRMETPIPPSLMGRRGSLPAAQLFGLPHTGELTAKLGRASFAGQGQAGGGGYGYVFQEYLQPTHHKLQSYLPQIEKRIIVNSSKYLEGQGQTQTQGQGLKYESGLASPIYRQRLASGSFSSNSGRGSLLSGGSLSSSEEGDEEAESPGVDGQWRIEGVGMGGVGAGMSGGGGGDGGGGVGGKGTVEV</sequence>
<feature type="compositionally biased region" description="Low complexity" evidence="1">
    <location>
        <begin position="233"/>
        <end position="242"/>
    </location>
</feature>
<feature type="compositionally biased region" description="Low complexity" evidence="1">
    <location>
        <begin position="378"/>
        <end position="398"/>
    </location>
</feature>
<dbReference type="EMBL" id="MCFC01000026">
    <property type="protein sequence ID" value="ORY29304.1"/>
    <property type="molecule type" value="Genomic_DNA"/>
</dbReference>
<accession>A0A1Y2B3J6</accession>
<protein>
    <submittedName>
        <fullName evidence="2">Uncharacterized protein</fullName>
    </submittedName>
</protein>
<comment type="caution">
    <text evidence="2">The sequence shown here is derived from an EMBL/GenBank/DDBJ whole genome shotgun (WGS) entry which is preliminary data.</text>
</comment>
<name>A0A1Y2B3J6_9TREE</name>
<feature type="region of interest" description="Disordered" evidence="1">
    <location>
        <begin position="166"/>
        <end position="242"/>
    </location>
</feature>
<feature type="compositionally biased region" description="Gly residues" evidence="1">
    <location>
        <begin position="419"/>
        <end position="448"/>
    </location>
</feature>
<organism evidence="2 3">
    <name type="scientific">Naematelia encephala</name>
    <dbReference type="NCBI Taxonomy" id="71784"/>
    <lineage>
        <taxon>Eukaryota</taxon>
        <taxon>Fungi</taxon>
        <taxon>Dikarya</taxon>
        <taxon>Basidiomycota</taxon>
        <taxon>Agaricomycotina</taxon>
        <taxon>Tremellomycetes</taxon>
        <taxon>Tremellales</taxon>
        <taxon>Naemateliaceae</taxon>
        <taxon>Naematelia</taxon>
    </lineage>
</organism>
<dbReference type="Proteomes" id="UP000193986">
    <property type="component" value="Unassembled WGS sequence"/>
</dbReference>